<evidence type="ECO:0008006" key="3">
    <source>
        <dbReference type="Google" id="ProtNLM"/>
    </source>
</evidence>
<gene>
    <name evidence="1" type="ORF">CK503_11925</name>
</gene>
<keyword evidence="2" id="KW-1185">Reference proteome</keyword>
<sequence length="253" mass="29608">MGESQSIWGDRTLESDKMESVSIGNLHLWILFKDSDLWIGYIHDETEEREISEPPRDLDWIRWAMEGEVQNIRLVPVFPDLPLVVKSEYTLKIRSNSKIQVFARMPIWVRVVIPRSNFQLIEVPIIPLSRTWFGIPTEGELCYHATTKARRDLSKIDPKPHLVNCPILISNKSEEDLIFENFCYRVERLGIYQHKNELWADETQIIYQGESLNSEVVMTGKLPKGITKKQLLTEPRKKIQKSLATRTFKRLFD</sequence>
<proteinExistence type="predicted"/>
<organism evidence="1 2">
    <name type="scientific">Fodinibius salipaludis</name>
    <dbReference type="NCBI Taxonomy" id="2032627"/>
    <lineage>
        <taxon>Bacteria</taxon>
        <taxon>Pseudomonadati</taxon>
        <taxon>Balneolota</taxon>
        <taxon>Balneolia</taxon>
        <taxon>Balneolales</taxon>
        <taxon>Balneolaceae</taxon>
        <taxon>Fodinibius</taxon>
    </lineage>
</organism>
<evidence type="ECO:0000313" key="2">
    <source>
        <dbReference type="Proteomes" id="UP000218831"/>
    </source>
</evidence>
<name>A0A2A2G9A4_9BACT</name>
<comment type="caution">
    <text evidence="1">The sequence shown here is derived from an EMBL/GenBank/DDBJ whole genome shotgun (WGS) entry which is preliminary data.</text>
</comment>
<dbReference type="EMBL" id="NSKE01000008">
    <property type="protein sequence ID" value="PAU93435.1"/>
    <property type="molecule type" value="Genomic_DNA"/>
</dbReference>
<reference evidence="1 2" key="1">
    <citation type="submission" date="2017-08" db="EMBL/GenBank/DDBJ databases">
        <title>Aliifodinibius alkalisoli sp. nov., isolated from saline alkaline soil.</title>
        <authorList>
            <person name="Liu D."/>
            <person name="Zhang G."/>
        </authorList>
    </citation>
    <scope>NUCLEOTIDE SEQUENCE [LARGE SCALE GENOMIC DNA]</scope>
    <source>
        <strain evidence="1 2">WN023</strain>
    </source>
</reference>
<evidence type="ECO:0000313" key="1">
    <source>
        <dbReference type="EMBL" id="PAU93435.1"/>
    </source>
</evidence>
<dbReference type="Proteomes" id="UP000218831">
    <property type="component" value="Unassembled WGS sequence"/>
</dbReference>
<dbReference type="RefSeq" id="WP_095607047.1">
    <property type="nucleotide sequence ID" value="NZ_NSKE01000008.1"/>
</dbReference>
<dbReference type="AlphaFoldDB" id="A0A2A2G9A4"/>
<dbReference type="OrthoDB" id="5408470at2"/>
<protein>
    <recommendedName>
        <fullName evidence="3">DUF432 domain-containing protein</fullName>
    </recommendedName>
</protein>
<accession>A0A2A2G9A4</accession>